<dbReference type="Gene3D" id="2.40.100.10">
    <property type="entry name" value="Cyclophilin-like"/>
    <property type="match status" value="1"/>
</dbReference>
<sequence length="147" mass="15533">MGKTAVIKTSRGDITVALEGNLTPKTVSNFIALAHTGFYDGLTFHRREEGFVIQGGDPNGNGSGGSGYTVDAEIVPELRHEAYVIATARLADQVNPTRASSGSQFYITLAAAPFLDGAYTVFGRVIDGTDVVDAILVGDEIVTVEIR</sequence>
<dbReference type="CDD" id="cd00317">
    <property type="entry name" value="cyclophilin"/>
    <property type="match status" value="1"/>
</dbReference>
<dbReference type="PRINTS" id="PR00153">
    <property type="entry name" value="CSAPPISMRASE"/>
</dbReference>
<comment type="caution">
    <text evidence="7">The sequence shown here is derived from an EMBL/GenBank/DDBJ whole genome shotgun (WGS) entry which is preliminary data.</text>
</comment>
<dbReference type="InterPro" id="IPR024936">
    <property type="entry name" value="Cyclophilin-type_PPIase"/>
</dbReference>
<dbReference type="Proteomes" id="UP000177097">
    <property type="component" value="Unassembled WGS sequence"/>
</dbReference>
<evidence type="ECO:0000256" key="5">
    <source>
        <dbReference type="RuleBase" id="RU363019"/>
    </source>
</evidence>
<proteinExistence type="inferred from homology"/>
<dbReference type="InterPro" id="IPR002130">
    <property type="entry name" value="Cyclophilin-type_PPIase_dom"/>
</dbReference>
<evidence type="ECO:0000256" key="4">
    <source>
        <dbReference type="ARBA" id="ARBA00023235"/>
    </source>
</evidence>
<comment type="function">
    <text evidence="1 5">PPIases accelerate the folding of proteins. It catalyzes the cis-trans isomerization of proline imidic peptide bonds in oligopeptides.</text>
</comment>
<dbReference type="GO" id="GO:0003755">
    <property type="term" value="F:peptidyl-prolyl cis-trans isomerase activity"/>
    <property type="evidence" value="ECO:0007669"/>
    <property type="project" value="UniProtKB-UniRule"/>
</dbReference>
<dbReference type="EMBL" id="MGDX01000014">
    <property type="protein sequence ID" value="OGL71391.1"/>
    <property type="molecule type" value="Genomic_DNA"/>
</dbReference>
<gene>
    <name evidence="7" type="ORF">A3C17_04415</name>
</gene>
<dbReference type="STRING" id="1802389.A3C17_04415"/>
<evidence type="ECO:0000313" key="7">
    <source>
        <dbReference type="EMBL" id="OGL71391.1"/>
    </source>
</evidence>
<comment type="catalytic activity">
    <reaction evidence="5">
        <text>[protein]-peptidylproline (omega=180) = [protein]-peptidylproline (omega=0)</text>
        <dbReference type="Rhea" id="RHEA:16237"/>
        <dbReference type="Rhea" id="RHEA-COMP:10747"/>
        <dbReference type="Rhea" id="RHEA-COMP:10748"/>
        <dbReference type="ChEBI" id="CHEBI:83833"/>
        <dbReference type="ChEBI" id="CHEBI:83834"/>
        <dbReference type="EC" id="5.2.1.8"/>
    </reaction>
</comment>
<feature type="domain" description="PPIase cyclophilin-type" evidence="6">
    <location>
        <begin position="12"/>
        <end position="135"/>
    </location>
</feature>
<dbReference type="AlphaFoldDB" id="A0A1F7TZE2"/>
<dbReference type="InterPro" id="IPR029000">
    <property type="entry name" value="Cyclophilin-like_dom_sf"/>
</dbReference>
<evidence type="ECO:0000259" key="6">
    <source>
        <dbReference type="PROSITE" id="PS50072"/>
    </source>
</evidence>
<comment type="similarity">
    <text evidence="2 5">Belongs to the cyclophilin-type PPIase family.</text>
</comment>
<protein>
    <recommendedName>
        <fullName evidence="5">Peptidyl-prolyl cis-trans isomerase</fullName>
        <shortName evidence="5">PPIase</shortName>
        <ecNumber evidence="5">5.2.1.8</ecNumber>
    </recommendedName>
</protein>
<dbReference type="PANTHER" id="PTHR45625">
    <property type="entry name" value="PEPTIDYL-PROLYL CIS-TRANS ISOMERASE-RELATED"/>
    <property type="match status" value="1"/>
</dbReference>
<reference evidence="7 8" key="1">
    <citation type="journal article" date="2016" name="Nat. Commun.">
        <title>Thousands of microbial genomes shed light on interconnected biogeochemical processes in an aquifer system.</title>
        <authorList>
            <person name="Anantharaman K."/>
            <person name="Brown C.T."/>
            <person name="Hug L.A."/>
            <person name="Sharon I."/>
            <person name="Castelle C.J."/>
            <person name="Probst A.J."/>
            <person name="Thomas B.C."/>
            <person name="Singh A."/>
            <person name="Wilkins M.J."/>
            <person name="Karaoz U."/>
            <person name="Brodie E.L."/>
            <person name="Williams K.H."/>
            <person name="Hubbard S.S."/>
            <person name="Banfield J.F."/>
        </authorList>
    </citation>
    <scope>NUCLEOTIDE SEQUENCE [LARGE SCALE GENOMIC DNA]</scope>
</reference>
<dbReference type="SUPFAM" id="SSF50891">
    <property type="entry name" value="Cyclophilin-like"/>
    <property type="match status" value="1"/>
</dbReference>
<keyword evidence="4 5" id="KW-0413">Isomerase</keyword>
<dbReference type="EC" id="5.2.1.8" evidence="5"/>
<evidence type="ECO:0000256" key="1">
    <source>
        <dbReference type="ARBA" id="ARBA00002388"/>
    </source>
</evidence>
<name>A0A1F7TZE2_9BACT</name>
<keyword evidence="3 5" id="KW-0697">Rotamase</keyword>
<dbReference type="PIRSF" id="PIRSF001467">
    <property type="entry name" value="Peptidylpro_ismrse"/>
    <property type="match status" value="1"/>
</dbReference>
<dbReference type="InterPro" id="IPR044666">
    <property type="entry name" value="Cyclophilin_A-like"/>
</dbReference>
<dbReference type="Pfam" id="PF00160">
    <property type="entry name" value="Pro_isomerase"/>
    <property type="match status" value="1"/>
</dbReference>
<dbReference type="PANTHER" id="PTHR45625:SF4">
    <property type="entry name" value="PEPTIDYLPROLYL ISOMERASE DOMAIN AND WD REPEAT-CONTAINING PROTEIN 1"/>
    <property type="match status" value="1"/>
</dbReference>
<organism evidence="7 8">
    <name type="scientific">Candidatus Uhrbacteria bacterium RIFCSPHIGHO2_02_FULL_53_13</name>
    <dbReference type="NCBI Taxonomy" id="1802389"/>
    <lineage>
        <taxon>Bacteria</taxon>
        <taxon>Candidatus Uhriibacteriota</taxon>
    </lineage>
</organism>
<evidence type="ECO:0000256" key="3">
    <source>
        <dbReference type="ARBA" id="ARBA00023110"/>
    </source>
</evidence>
<evidence type="ECO:0000313" key="8">
    <source>
        <dbReference type="Proteomes" id="UP000177097"/>
    </source>
</evidence>
<accession>A0A1F7TZE2</accession>
<evidence type="ECO:0000256" key="2">
    <source>
        <dbReference type="ARBA" id="ARBA00007365"/>
    </source>
</evidence>
<dbReference type="PROSITE" id="PS50072">
    <property type="entry name" value="CSA_PPIASE_2"/>
    <property type="match status" value="1"/>
</dbReference>